<keyword evidence="2" id="KW-0946">Virion</keyword>
<reference evidence="2" key="1">
    <citation type="submission" date="2023-06" db="EMBL/GenBank/DDBJ databases">
        <authorList>
            <person name="Zhu Q."/>
            <person name="Shi N."/>
            <person name="Wang P."/>
            <person name="Huang B."/>
        </authorList>
    </citation>
    <scope>NUCLEOTIDE SEQUENCE</scope>
    <source>
        <strain evidence="2">RCEF 5478</strain>
    </source>
</reference>
<dbReference type="Pfam" id="PF05518">
    <property type="entry name" value="Totivirus_coat"/>
    <property type="match status" value="1"/>
</dbReference>
<dbReference type="InterPro" id="IPR008871">
    <property type="entry name" value="Totivirus_coat"/>
</dbReference>
<feature type="region of interest" description="Disordered" evidence="1">
    <location>
        <begin position="642"/>
        <end position="691"/>
    </location>
</feature>
<organism evidence="2">
    <name type="scientific">Beauveria bassiana victorivirus 3</name>
    <dbReference type="NCBI Taxonomy" id="1740649"/>
    <lineage>
        <taxon>Viruses</taxon>
        <taxon>Riboviria</taxon>
        <taxon>Orthornavirae</taxon>
        <taxon>Duplornaviricota</taxon>
        <taxon>Chrymotiviricetes</taxon>
        <taxon>Ghabrivirales</taxon>
        <taxon>Alphatotivirineae</taxon>
        <taxon>Pseudototiviridae</taxon>
        <taxon>Victorivirus</taxon>
    </lineage>
</organism>
<evidence type="ECO:0000256" key="1">
    <source>
        <dbReference type="SAM" id="MobiDB-lite"/>
    </source>
</evidence>
<feature type="compositionally biased region" description="Basic and acidic residues" evidence="1">
    <location>
        <begin position="680"/>
        <end position="689"/>
    </location>
</feature>
<dbReference type="EMBL" id="OR126354">
    <property type="protein sequence ID" value="WMJ90929.1"/>
    <property type="molecule type" value="Genomic_RNA"/>
</dbReference>
<keyword evidence="2" id="KW-0167">Capsid protein</keyword>
<accession>A0AA51HPJ9</accession>
<feature type="region of interest" description="Disordered" evidence="1">
    <location>
        <begin position="588"/>
        <end position="609"/>
    </location>
</feature>
<protein>
    <submittedName>
        <fullName evidence="2">Coat protein</fullName>
    </submittedName>
</protein>
<sequence length="748" mass="78749">MDKLFTTSFLASVLADIKSGTVTPLREFRRYQATLRSSATIGGNEDSRVSAITYEVGGVFPKASRALAPAPSEATRVDAAYPTSTILSEEFCGLAKKYTNFSATFEYSSLAGVAERLARGLAACSLFDDVDSTALAGGCAPSVRAVNTYDGPINSLVNTVFIPRLVDREVGMDIFCVLVSAVTGEGGSVATDVLELDSTTRRPILGVIEGGSLARALVEALRIVGSNMIASDQGPLFALAVTRGLHRVLTVVGHTDEGGVVRDLLRCGHFGPPFGGIHYSLERYAGIPALATDSPRDIAGYVDALALVTAGVVAHCDPGVVYSGKWFPAFYQGTGPADGDMRPGDHTVGNEGMAARNRSQLLAELPRFARQYMDALGKIFSAQGSLSLSVSVFCSHANALSSKSRHLAYPSITPYFWVEPTSLIPHDFLGSDAEAGGSGALVSPLGVRTKPAWEDARCHPGGDVEYSAHTVAFRNARSAWFLAHWNGHPLNGLGAIRVRQMDASLIIQPGPHPSHPLVVDRLEANSHLGEYLWTRGQSSLCAPGEFLNLGGALAFLVHHHSFDDMGIPTMEHVPNAIEFPGTSVTLSVGRPRGRSAGASNFTESDARRARTRATRELAASAIRVQAFGRPDVAALPLSNTVPVLHPGATAQPERARDHADGGGVSGWTRLPVGGAQPADPNDREARGEEVLPVAHNMAVRYPTLGRQLNAETGGGAAPPQPDGDRDTAEDVPVAPESGAAPPSGPTPA</sequence>
<feature type="compositionally biased region" description="Low complexity" evidence="1">
    <location>
        <begin position="731"/>
        <end position="741"/>
    </location>
</feature>
<name>A0AA51HPJ9_9VIRU</name>
<dbReference type="GO" id="GO:0019028">
    <property type="term" value="C:viral capsid"/>
    <property type="evidence" value="ECO:0007669"/>
    <property type="project" value="UniProtKB-KW"/>
</dbReference>
<proteinExistence type="predicted"/>
<feature type="region of interest" description="Disordered" evidence="1">
    <location>
        <begin position="703"/>
        <end position="748"/>
    </location>
</feature>
<evidence type="ECO:0000313" key="2">
    <source>
        <dbReference type="EMBL" id="WMJ90929.1"/>
    </source>
</evidence>